<dbReference type="InterPro" id="IPR011528">
    <property type="entry name" value="NERD"/>
</dbReference>
<dbReference type="EMBL" id="JACONZ010000005">
    <property type="protein sequence ID" value="MBC5582386.1"/>
    <property type="molecule type" value="Genomic_DNA"/>
</dbReference>
<evidence type="ECO:0000313" key="3">
    <source>
        <dbReference type="EMBL" id="MBC5582386.1"/>
    </source>
</evidence>
<evidence type="ECO:0000259" key="2">
    <source>
        <dbReference type="PROSITE" id="PS50965"/>
    </source>
</evidence>
<protein>
    <submittedName>
        <fullName evidence="3">NERD domain-containing protein</fullName>
    </submittedName>
</protein>
<accession>A0A923L206</accession>
<feature type="domain" description="NERD" evidence="2">
    <location>
        <begin position="38"/>
        <end position="160"/>
    </location>
</feature>
<proteinExistence type="predicted"/>
<evidence type="ECO:0000256" key="1">
    <source>
        <dbReference type="SAM" id="Phobius"/>
    </source>
</evidence>
<sequence>MTTNALLNILGLVAVLAVVFLIIYFISKSKSEEGPTNTAKRAQKDRGVDAAVKALNRYASLHNFRILQPAHLHWGEKSAELDAIIVTFSGIVGVRCLGYNGEIFANSGEPDWLWVTQESRTRIPDPVAQCAADARVIRDVLMQNPKLRNVPVECLPVFTDKSVQLAVPKSSRIFRQKDLMSTLEKEKYLEDKGLDQETIATLLSDALQG</sequence>
<keyword evidence="1" id="KW-1133">Transmembrane helix</keyword>
<keyword evidence="1" id="KW-0812">Transmembrane</keyword>
<keyword evidence="1" id="KW-0472">Membrane</keyword>
<comment type="caution">
    <text evidence="3">The sequence shown here is derived from an EMBL/GenBank/DDBJ whole genome shotgun (WGS) entry which is preliminary data.</text>
</comment>
<gene>
    <name evidence="3" type="ORF">H8S23_12805</name>
</gene>
<dbReference type="AlphaFoldDB" id="A0A923L206"/>
<name>A0A923L206_9FIRM</name>
<feature type="transmembrane region" description="Helical" evidence="1">
    <location>
        <begin position="6"/>
        <end position="26"/>
    </location>
</feature>
<reference evidence="3" key="1">
    <citation type="submission" date="2020-08" db="EMBL/GenBank/DDBJ databases">
        <title>Genome public.</title>
        <authorList>
            <person name="Liu C."/>
            <person name="Sun Q."/>
        </authorList>
    </citation>
    <scope>NUCLEOTIDE SEQUENCE</scope>
    <source>
        <strain evidence="3">BX8</strain>
    </source>
</reference>
<dbReference type="RefSeq" id="WP_186888749.1">
    <property type="nucleotide sequence ID" value="NZ_JACONZ010000005.1"/>
</dbReference>
<keyword evidence="4" id="KW-1185">Reference proteome</keyword>
<dbReference type="PROSITE" id="PS50965">
    <property type="entry name" value="NERD"/>
    <property type="match status" value="1"/>
</dbReference>
<organism evidence="3 4">
    <name type="scientific">Anaerofilum hominis</name>
    <dbReference type="NCBI Taxonomy" id="2763016"/>
    <lineage>
        <taxon>Bacteria</taxon>
        <taxon>Bacillati</taxon>
        <taxon>Bacillota</taxon>
        <taxon>Clostridia</taxon>
        <taxon>Eubacteriales</taxon>
        <taxon>Oscillospiraceae</taxon>
        <taxon>Anaerofilum</taxon>
    </lineage>
</organism>
<dbReference type="Pfam" id="PF08378">
    <property type="entry name" value="NERD"/>
    <property type="match status" value="1"/>
</dbReference>
<evidence type="ECO:0000313" key="4">
    <source>
        <dbReference type="Proteomes" id="UP000659630"/>
    </source>
</evidence>
<dbReference type="Proteomes" id="UP000659630">
    <property type="component" value="Unassembled WGS sequence"/>
</dbReference>